<accession>A0A9X8WGV8</accession>
<evidence type="ECO:0000256" key="2">
    <source>
        <dbReference type="ARBA" id="ARBA00005417"/>
    </source>
</evidence>
<evidence type="ECO:0000313" key="11">
    <source>
        <dbReference type="Proteomes" id="UP000185547"/>
    </source>
</evidence>
<feature type="domain" description="ABC transporter" evidence="9">
    <location>
        <begin position="5"/>
        <end position="232"/>
    </location>
</feature>
<gene>
    <name evidence="10" type="ORF">SAMN05421802_10542</name>
</gene>
<name>A0A9X8WGV8_9CORY</name>
<proteinExistence type="inferred from homology"/>
<protein>
    <submittedName>
        <fullName evidence="10">Energy-coupling factor transport system ATP-binding protein</fullName>
    </submittedName>
</protein>
<reference evidence="10 11" key="1">
    <citation type="submission" date="2017-01" db="EMBL/GenBank/DDBJ databases">
        <authorList>
            <person name="Varghese N."/>
            <person name="Submissions S."/>
        </authorList>
    </citation>
    <scope>NUCLEOTIDE SEQUENCE [LARGE SCALE GENOMIC DNA]</scope>
    <source>
        <strain evidence="10 11">DSM 44280</strain>
    </source>
</reference>
<dbReference type="Gene3D" id="3.40.50.300">
    <property type="entry name" value="P-loop containing nucleotide triphosphate hydrolases"/>
    <property type="match status" value="2"/>
</dbReference>
<dbReference type="OrthoDB" id="501320at2"/>
<evidence type="ECO:0000256" key="6">
    <source>
        <dbReference type="ARBA" id="ARBA00022840"/>
    </source>
</evidence>
<comment type="subcellular location">
    <subcellularLocation>
        <location evidence="1">Cell membrane</location>
        <topology evidence="1">Peripheral membrane protein</topology>
    </subcellularLocation>
</comment>
<evidence type="ECO:0000256" key="4">
    <source>
        <dbReference type="ARBA" id="ARBA00022475"/>
    </source>
</evidence>
<keyword evidence="6 10" id="KW-0067">ATP-binding</keyword>
<dbReference type="GO" id="GO:0005524">
    <property type="term" value="F:ATP binding"/>
    <property type="evidence" value="ECO:0007669"/>
    <property type="project" value="UniProtKB-KW"/>
</dbReference>
<dbReference type="GO" id="GO:0043190">
    <property type="term" value="C:ATP-binding cassette (ABC) transporter complex"/>
    <property type="evidence" value="ECO:0007669"/>
    <property type="project" value="TreeGrafter"/>
</dbReference>
<dbReference type="PANTHER" id="PTHR43553">
    <property type="entry name" value="HEAVY METAL TRANSPORTER"/>
    <property type="match status" value="1"/>
</dbReference>
<dbReference type="PROSITE" id="PS50893">
    <property type="entry name" value="ABC_TRANSPORTER_2"/>
    <property type="match status" value="2"/>
</dbReference>
<dbReference type="RefSeq" id="WP_063937467.1">
    <property type="nucleotide sequence ID" value="NZ_FTMH01000005.1"/>
</dbReference>
<dbReference type="InterPro" id="IPR017871">
    <property type="entry name" value="ABC_transporter-like_CS"/>
</dbReference>
<dbReference type="AlphaFoldDB" id="A0A9X8WGV8"/>
<dbReference type="InterPro" id="IPR015856">
    <property type="entry name" value="ABC_transpr_CbiO/EcfA_su"/>
</dbReference>
<dbReference type="EMBL" id="FTMH01000005">
    <property type="protein sequence ID" value="SIQ05051.1"/>
    <property type="molecule type" value="Genomic_DNA"/>
</dbReference>
<comment type="similarity">
    <text evidence="2">Belongs to the ABC transporter superfamily.</text>
</comment>
<dbReference type="InterPro" id="IPR025662">
    <property type="entry name" value="Sigma_54_int_dom_ATP-bd_1"/>
</dbReference>
<keyword evidence="8" id="KW-0472">Membrane</keyword>
<keyword evidence="4" id="KW-1003">Cell membrane</keyword>
<dbReference type="CDD" id="cd03225">
    <property type="entry name" value="ABC_cobalt_CbiO_domain1"/>
    <property type="match status" value="2"/>
</dbReference>
<dbReference type="Pfam" id="PF00005">
    <property type="entry name" value="ABC_tran"/>
    <property type="match status" value="2"/>
</dbReference>
<evidence type="ECO:0000256" key="1">
    <source>
        <dbReference type="ARBA" id="ARBA00004202"/>
    </source>
</evidence>
<dbReference type="Proteomes" id="UP000185547">
    <property type="component" value="Unassembled WGS sequence"/>
</dbReference>
<evidence type="ECO:0000256" key="7">
    <source>
        <dbReference type="ARBA" id="ARBA00022967"/>
    </source>
</evidence>
<sequence length="448" mass="48385">MSLAISARGLFYQHATRPQPAFRHVDLDIARGERVLITGDSGSGKSTLLAVIAKLIDDSEDGSRTGTLHVDGTVGMVLQDPEAQTILSRVGDDVAFGAENLGVPREEIWPRVQRALDAVGLDIPLDHHTAHLSGGQKQRLALAGVIAMGADILILDEPTANLDPHGRDEVIAAVDRVCKRTGATLIVVEHRPKHWAHVVQTYYRLDQTGLSRISADELPDAPALPPAKKVPRGVPAAVATQEVLTRFGPPRTMHAPEGYSTVITGENGSGKTTLVQVLAGLTPPEKGEVEYSETIRQGLASPSITWSSKDLASRIGYVFQEPEHQFVTATVREEMALSGAPQERIDDLLHRLRLGHLVDANPFTLSGGEKRRLSVATALVNAPRLLILDEPTFGQDDRTFVELVGLIRELTEQGVTVMSITHDEAFIASLGDHVERVLARSDAEGDGR</sequence>
<dbReference type="SMART" id="SM00382">
    <property type="entry name" value="AAA"/>
    <property type="match status" value="2"/>
</dbReference>
<evidence type="ECO:0000256" key="5">
    <source>
        <dbReference type="ARBA" id="ARBA00022741"/>
    </source>
</evidence>
<dbReference type="PROSITE" id="PS00211">
    <property type="entry name" value="ABC_TRANSPORTER_1"/>
    <property type="match status" value="2"/>
</dbReference>
<dbReference type="InterPro" id="IPR027417">
    <property type="entry name" value="P-loop_NTPase"/>
</dbReference>
<dbReference type="GO" id="GO:0016887">
    <property type="term" value="F:ATP hydrolysis activity"/>
    <property type="evidence" value="ECO:0007669"/>
    <property type="project" value="InterPro"/>
</dbReference>
<dbReference type="SUPFAM" id="SSF52540">
    <property type="entry name" value="P-loop containing nucleoside triphosphate hydrolases"/>
    <property type="match status" value="2"/>
</dbReference>
<dbReference type="InterPro" id="IPR050095">
    <property type="entry name" value="ECF_ABC_transporter_ATP-bd"/>
</dbReference>
<dbReference type="PANTHER" id="PTHR43553:SF27">
    <property type="entry name" value="ENERGY-COUPLING FACTOR TRANSPORTER ATP-BINDING PROTEIN ECFA2"/>
    <property type="match status" value="1"/>
</dbReference>
<dbReference type="InterPro" id="IPR003593">
    <property type="entry name" value="AAA+_ATPase"/>
</dbReference>
<dbReference type="InterPro" id="IPR003439">
    <property type="entry name" value="ABC_transporter-like_ATP-bd"/>
</dbReference>
<dbReference type="GO" id="GO:0042626">
    <property type="term" value="F:ATPase-coupled transmembrane transporter activity"/>
    <property type="evidence" value="ECO:0007669"/>
    <property type="project" value="TreeGrafter"/>
</dbReference>
<evidence type="ECO:0000256" key="3">
    <source>
        <dbReference type="ARBA" id="ARBA00022448"/>
    </source>
</evidence>
<organism evidence="10 11">
    <name type="scientific">Corynebacterium afermentans</name>
    <dbReference type="NCBI Taxonomy" id="38286"/>
    <lineage>
        <taxon>Bacteria</taxon>
        <taxon>Bacillati</taxon>
        <taxon>Actinomycetota</taxon>
        <taxon>Actinomycetes</taxon>
        <taxon>Mycobacteriales</taxon>
        <taxon>Corynebacteriaceae</taxon>
        <taxon>Corynebacterium</taxon>
    </lineage>
</organism>
<comment type="caution">
    <text evidence="10">The sequence shown here is derived from an EMBL/GenBank/DDBJ whole genome shotgun (WGS) entry which is preliminary data.</text>
</comment>
<keyword evidence="3" id="KW-0813">Transport</keyword>
<dbReference type="PROSITE" id="PS00675">
    <property type="entry name" value="SIGMA54_INTERACT_1"/>
    <property type="match status" value="1"/>
</dbReference>
<evidence type="ECO:0000313" key="10">
    <source>
        <dbReference type="EMBL" id="SIQ05051.1"/>
    </source>
</evidence>
<evidence type="ECO:0000256" key="8">
    <source>
        <dbReference type="ARBA" id="ARBA00023136"/>
    </source>
</evidence>
<keyword evidence="7" id="KW-1278">Translocase</keyword>
<keyword evidence="5" id="KW-0547">Nucleotide-binding</keyword>
<evidence type="ECO:0000259" key="9">
    <source>
        <dbReference type="PROSITE" id="PS50893"/>
    </source>
</evidence>
<feature type="domain" description="ABC transporter" evidence="9">
    <location>
        <begin position="231"/>
        <end position="448"/>
    </location>
</feature>
<keyword evidence="11" id="KW-1185">Reference proteome</keyword>